<dbReference type="EMBL" id="CP005933">
    <property type="protein sequence ID" value="AIA34076.1"/>
    <property type="molecule type" value="Genomic_DNA"/>
</dbReference>
<dbReference type="InterPro" id="IPR027593">
    <property type="entry name" value="Aro_clust"/>
</dbReference>
<keyword evidence="1" id="KW-0732">Signal</keyword>
<dbReference type="PROSITE" id="PS51257">
    <property type="entry name" value="PROKAR_LIPOPROTEIN"/>
    <property type="match status" value="1"/>
</dbReference>
<feature type="signal peptide" evidence="1">
    <location>
        <begin position="1"/>
        <end position="22"/>
    </location>
</feature>
<evidence type="ECO:0000256" key="1">
    <source>
        <dbReference type="SAM" id="SignalP"/>
    </source>
</evidence>
<dbReference type="PATRIC" id="fig|1316930.3.peg.510"/>
<dbReference type="AlphaFoldDB" id="A0A059Y8R4"/>
<dbReference type="KEGG" id="mbq:K668_02490"/>
<sequence length="382" mass="45090">MKKLLTTSTVVIPVTLTSISLASCEITTSKINNKNENDISIPKKEPLYKNPFIDEMLNFYTNNNNNHKKNYISLQENKSNALFDELKFSLTYYPIFISNKASDGNHQYSRIINKAKNAIQKHLSADWYWTINNLRHFWFIFSPYGDRYKKFDKEKELYEKVHNELGSWIARIQNNNPEKLLKFKFPEADKFISKWVDKNKNNFKSFDSKILSKKSISNIESWYLIFDSNKAIKILKYIEDDKPKLQILTDLLIFKNSENIEEQITRIENEISSKRESNLTKAIDEKVDEEIDEKKDEIEPIVRPVARHMDSNANAETIAKLKKEIDFSKILKSVIELKGDKEFFKFHANYQYNELFVEAINTINKNELSVYRFTIRNIDNEN</sequence>
<dbReference type="HOGENOM" id="CLU_049153_0_0_14"/>
<reference evidence="2 3" key="1">
    <citation type="submission" date="2013-04" db="EMBL/GenBank/DDBJ databases">
        <authorList>
            <person name="Lin L."/>
            <person name="Zeng Z."/>
            <person name="Xie J."/>
            <person name="Luo L."/>
            <person name="Yang Z."/>
            <person name="Liang W."/>
            <person name="Lin H."/>
            <person name="Dong C."/>
            <person name="Sun Y."/>
        </authorList>
    </citation>
    <scope>NUCLEOTIDE SEQUENCE [LARGE SCALE GENOMIC DNA]</scope>
    <source>
        <strain evidence="2 3">CQ-W70</strain>
    </source>
</reference>
<evidence type="ECO:0000313" key="3">
    <source>
        <dbReference type="Proteomes" id="UP000027182"/>
    </source>
</evidence>
<dbReference type="Proteomes" id="UP000027182">
    <property type="component" value="Chromosome"/>
</dbReference>
<dbReference type="RefSeq" id="WP_013954872.1">
    <property type="nucleotide sequence ID" value="NZ_CP005933.1"/>
</dbReference>
<name>A0A059Y8R4_MYCBV</name>
<dbReference type="NCBIfam" id="TIGR04313">
    <property type="entry name" value="aro_clust_Mycop"/>
    <property type="match status" value="1"/>
</dbReference>
<protein>
    <submittedName>
        <fullName evidence="2">Lipoprotein</fullName>
    </submittedName>
</protein>
<evidence type="ECO:0000313" key="2">
    <source>
        <dbReference type="EMBL" id="AIA34076.1"/>
    </source>
</evidence>
<organism evidence="2 3">
    <name type="scientific">Mycoplasmopsis bovis CQ-W70</name>
    <dbReference type="NCBI Taxonomy" id="1316930"/>
    <lineage>
        <taxon>Bacteria</taxon>
        <taxon>Bacillati</taxon>
        <taxon>Mycoplasmatota</taxon>
        <taxon>Mycoplasmoidales</taxon>
        <taxon>Metamycoplasmataceae</taxon>
        <taxon>Mycoplasmopsis</taxon>
    </lineage>
</organism>
<gene>
    <name evidence="2" type="ORF">K668_02490</name>
</gene>
<keyword evidence="2" id="KW-0449">Lipoprotein</keyword>
<accession>A0A059Y8R4</accession>
<proteinExistence type="predicted"/>
<feature type="chain" id="PRO_5001581930" evidence="1">
    <location>
        <begin position="23"/>
        <end position="382"/>
    </location>
</feature>